<dbReference type="Proteomes" id="UP001652625">
    <property type="component" value="Chromosome 08"/>
</dbReference>
<dbReference type="GeneID" id="136083522"/>
<name>A0ABM4CBI8_HYDVU</name>
<gene>
    <name evidence="2" type="primary">LOC136083522</name>
</gene>
<evidence type="ECO:0000313" key="2">
    <source>
        <dbReference type="RefSeq" id="XP_065658997.1"/>
    </source>
</evidence>
<evidence type="ECO:0000313" key="1">
    <source>
        <dbReference type="Proteomes" id="UP001652625"/>
    </source>
</evidence>
<dbReference type="Gene3D" id="3.30.420.10">
    <property type="entry name" value="Ribonuclease H-like superfamily/Ribonuclease H"/>
    <property type="match status" value="1"/>
</dbReference>
<sequence>MDSMEGKGCAVIALLDEKRKPYQIFKMLQHKGISKDFVYRTIKRYNDSGSVKKRYGGGRQRTARTPKMLAALKARIRCNLRRNQKKLALQMNVSSMTINRALKEDLKVRALKIKTCHYLTAANIKGRREKCAQLLARYGPAAVNRILFTDEKYFTIEAKFNRQNDRVYAKSRAELPHHVGYVTRRHYPEQVMVWAGVSAMGKTPLHFCELGVKTKAKNY</sequence>
<dbReference type="SUPFAM" id="SSF46689">
    <property type="entry name" value="Homeodomain-like"/>
    <property type="match status" value="1"/>
</dbReference>
<keyword evidence="1" id="KW-1185">Reference proteome</keyword>
<dbReference type="InterPro" id="IPR009057">
    <property type="entry name" value="Homeodomain-like_sf"/>
</dbReference>
<reference evidence="2" key="1">
    <citation type="submission" date="2025-08" db="UniProtKB">
        <authorList>
            <consortium name="RefSeq"/>
        </authorList>
    </citation>
    <scope>IDENTIFICATION</scope>
</reference>
<dbReference type="RefSeq" id="XP_065658997.1">
    <property type="nucleotide sequence ID" value="XM_065802925.1"/>
</dbReference>
<dbReference type="PANTHER" id="PTHR46068">
    <property type="entry name" value="PROTEIN CBG27172"/>
    <property type="match status" value="1"/>
</dbReference>
<dbReference type="InterPro" id="IPR036397">
    <property type="entry name" value="RNaseH_sf"/>
</dbReference>
<proteinExistence type="predicted"/>
<protein>
    <submittedName>
        <fullName evidence="2">Uncharacterized protein LOC136083522</fullName>
    </submittedName>
</protein>
<accession>A0ABM4CBI8</accession>
<dbReference type="Pfam" id="PF13551">
    <property type="entry name" value="HTH_29"/>
    <property type="match status" value="1"/>
</dbReference>
<organism evidence="1 2">
    <name type="scientific">Hydra vulgaris</name>
    <name type="common">Hydra</name>
    <name type="synonym">Hydra attenuata</name>
    <dbReference type="NCBI Taxonomy" id="6087"/>
    <lineage>
        <taxon>Eukaryota</taxon>
        <taxon>Metazoa</taxon>
        <taxon>Cnidaria</taxon>
        <taxon>Hydrozoa</taxon>
        <taxon>Hydroidolina</taxon>
        <taxon>Anthoathecata</taxon>
        <taxon>Aplanulata</taxon>
        <taxon>Hydridae</taxon>
        <taxon>Hydra</taxon>
    </lineage>
</organism>
<dbReference type="PANTHER" id="PTHR46068:SF1">
    <property type="entry name" value="TRANSPOSASE IS30-LIKE HTH DOMAIN-CONTAINING PROTEIN"/>
    <property type="match status" value="1"/>
</dbReference>